<evidence type="ECO:0000313" key="5">
    <source>
        <dbReference type="Proteomes" id="UP000077659"/>
    </source>
</evidence>
<comment type="caution">
    <text evidence="4">The sequence shown here is derived from an EMBL/GenBank/DDBJ whole genome shotgun (WGS) entry which is preliminary data.</text>
</comment>
<feature type="domain" description="N-acetyltransferase" evidence="3">
    <location>
        <begin position="17"/>
        <end position="175"/>
    </location>
</feature>
<dbReference type="RefSeq" id="WP_064509832.1">
    <property type="nucleotide sequence ID" value="NZ_JAYFSN010000027.1"/>
</dbReference>
<gene>
    <name evidence="4" type="ORF">A7D17_20360</name>
</gene>
<dbReference type="EMBL" id="LXNG01000024">
    <property type="protein sequence ID" value="OAG66692.1"/>
    <property type="molecule type" value="Genomic_DNA"/>
</dbReference>
<name>A0A1A9M9A7_9XANT</name>
<organism evidence="4 5">
    <name type="scientific">Xanthomonas floridensis</name>
    <dbReference type="NCBI Taxonomy" id="1843580"/>
    <lineage>
        <taxon>Bacteria</taxon>
        <taxon>Pseudomonadati</taxon>
        <taxon>Pseudomonadota</taxon>
        <taxon>Gammaproteobacteria</taxon>
        <taxon>Lysobacterales</taxon>
        <taxon>Lysobacteraceae</taxon>
        <taxon>Xanthomonas</taxon>
    </lineage>
</organism>
<dbReference type="Pfam" id="PF00583">
    <property type="entry name" value="Acetyltransf_1"/>
    <property type="match status" value="1"/>
</dbReference>
<dbReference type="InterPro" id="IPR016181">
    <property type="entry name" value="Acyl_CoA_acyltransferase"/>
</dbReference>
<dbReference type="CDD" id="cd04301">
    <property type="entry name" value="NAT_SF"/>
    <property type="match status" value="1"/>
</dbReference>
<evidence type="ECO:0000256" key="2">
    <source>
        <dbReference type="ARBA" id="ARBA00023315"/>
    </source>
</evidence>
<dbReference type="STRING" id="1843580.A7D17_20360"/>
<evidence type="ECO:0000259" key="3">
    <source>
        <dbReference type="PROSITE" id="PS51186"/>
    </source>
</evidence>
<keyword evidence="1 4" id="KW-0808">Transferase</keyword>
<sequence>MMPLQFACPAPLLARGMAIRAEHEADLSVLRAVFRTQRWAEFAMLPWSDAVREAFIDQQFDAQRRHYMLSQEHVLFLVVTEGEHVIGRLYLGGDAATTVRLLDILLLPDRRRQGIGTVLIEALLAQAKVDGREVILQVDKNNPALELYGRLGFRAYGDTGIAWKMAWPPSMSCTR</sequence>
<reference evidence="4 5" key="1">
    <citation type="submission" date="2016-05" db="EMBL/GenBank/DDBJ databases">
        <title>Pathogenic, phenotypic and molecular characterisation of Xanthomonas nasturtii sp. nov. and Xanthomonas floridensis sp. nov., new species of Xanthomonas associated with watercress production in Florida.</title>
        <authorList>
            <person name="Vicente J.G."/>
            <person name="Rothwell S."/>
            <person name="Holub E.B."/>
            <person name="Studholme D.J."/>
        </authorList>
    </citation>
    <scope>NUCLEOTIDE SEQUENCE [LARGE SCALE GENOMIC DNA]</scope>
    <source>
        <strain evidence="4 5">WHRI 8848</strain>
    </source>
</reference>
<dbReference type="AlphaFoldDB" id="A0A1A9M9A7"/>
<evidence type="ECO:0000256" key="1">
    <source>
        <dbReference type="ARBA" id="ARBA00022679"/>
    </source>
</evidence>
<evidence type="ECO:0000313" key="4">
    <source>
        <dbReference type="EMBL" id="OAG66692.1"/>
    </source>
</evidence>
<dbReference type="PANTHER" id="PTHR43800:SF1">
    <property type="entry name" value="PEPTIDYL-LYSINE N-ACETYLTRANSFERASE YJAB"/>
    <property type="match status" value="1"/>
</dbReference>
<accession>A0A1A9M9A7</accession>
<dbReference type="Gene3D" id="3.40.630.30">
    <property type="match status" value="1"/>
</dbReference>
<dbReference type="PANTHER" id="PTHR43800">
    <property type="entry name" value="PEPTIDYL-LYSINE N-ACETYLTRANSFERASE YJAB"/>
    <property type="match status" value="1"/>
</dbReference>
<proteinExistence type="predicted"/>
<dbReference type="Proteomes" id="UP000077659">
    <property type="component" value="Unassembled WGS sequence"/>
</dbReference>
<dbReference type="PROSITE" id="PS51186">
    <property type="entry name" value="GNAT"/>
    <property type="match status" value="1"/>
</dbReference>
<dbReference type="SUPFAM" id="SSF55729">
    <property type="entry name" value="Acyl-CoA N-acyltransferases (Nat)"/>
    <property type="match status" value="1"/>
</dbReference>
<keyword evidence="2" id="KW-0012">Acyltransferase</keyword>
<protein>
    <submittedName>
        <fullName evidence="4">Acetyltransferase</fullName>
    </submittedName>
</protein>
<dbReference type="InterPro" id="IPR000182">
    <property type="entry name" value="GNAT_dom"/>
</dbReference>
<dbReference type="GO" id="GO:0016747">
    <property type="term" value="F:acyltransferase activity, transferring groups other than amino-acyl groups"/>
    <property type="evidence" value="ECO:0007669"/>
    <property type="project" value="InterPro"/>
</dbReference>